<organism evidence="2 3">
    <name type="scientific">Duganella vulcania</name>
    <dbReference type="NCBI Taxonomy" id="2692166"/>
    <lineage>
        <taxon>Bacteria</taxon>
        <taxon>Pseudomonadati</taxon>
        <taxon>Pseudomonadota</taxon>
        <taxon>Betaproteobacteria</taxon>
        <taxon>Burkholderiales</taxon>
        <taxon>Oxalobacteraceae</taxon>
        <taxon>Telluria group</taxon>
        <taxon>Duganella</taxon>
    </lineage>
</organism>
<dbReference type="EMBL" id="WWCV01000037">
    <property type="protein sequence ID" value="MYN18920.1"/>
    <property type="molecule type" value="Genomic_DNA"/>
</dbReference>
<name>A0A845HJG0_9BURK</name>
<accession>A0A845HJG0</accession>
<protein>
    <submittedName>
        <fullName evidence="2">Uncharacterized protein</fullName>
    </submittedName>
</protein>
<sequence>MDASWLAFGRKVVSSIAGLRPIGRYFYRCISSIVFLDERRDAERLRNEKLRAEVLLAHVSVCESVLKLMKTSGASSAEVKLFMREMVVARTRKIMLSDGDAEVQILNFKLPARSAERRTPQVIAQDKRHGRRAGDIGQR</sequence>
<feature type="region of interest" description="Disordered" evidence="1">
    <location>
        <begin position="117"/>
        <end position="139"/>
    </location>
</feature>
<dbReference type="AlphaFoldDB" id="A0A845HJG0"/>
<evidence type="ECO:0000313" key="2">
    <source>
        <dbReference type="EMBL" id="MYN18920.1"/>
    </source>
</evidence>
<comment type="caution">
    <text evidence="2">The sequence shown here is derived from an EMBL/GenBank/DDBJ whole genome shotgun (WGS) entry which is preliminary data.</text>
</comment>
<dbReference type="RefSeq" id="WP_161091427.1">
    <property type="nucleotide sequence ID" value="NZ_WWCV01000037.1"/>
</dbReference>
<evidence type="ECO:0000313" key="3">
    <source>
        <dbReference type="Proteomes" id="UP000484875"/>
    </source>
</evidence>
<dbReference type="Proteomes" id="UP000484875">
    <property type="component" value="Unassembled WGS sequence"/>
</dbReference>
<proteinExistence type="predicted"/>
<gene>
    <name evidence="2" type="ORF">GTP81_19405</name>
</gene>
<reference evidence="2 3" key="1">
    <citation type="submission" date="2019-12" db="EMBL/GenBank/DDBJ databases">
        <title>Novel species isolated from a subtropical stream in China.</title>
        <authorList>
            <person name="Lu H."/>
        </authorList>
    </citation>
    <scope>NUCLEOTIDE SEQUENCE [LARGE SCALE GENOMIC DNA]</scope>
    <source>
        <strain evidence="2 3">FT107W</strain>
    </source>
</reference>
<evidence type="ECO:0000256" key="1">
    <source>
        <dbReference type="SAM" id="MobiDB-lite"/>
    </source>
</evidence>
<keyword evidence="3" id="KW-1185">Reference proteome</keyword>